<feature type="domain" description="Glycosyltransferase 2-like" evidence="1">
    <location>
        <begin position="55"/>
        <end position="116"/>
    </location>
</feature>
<keyword evidence="2" id="KW-0328">Glycosyltransferase</keyword>
<dbReference type="InterPro" id="IPR050834">
    <property type="entry name" value="Glycosyltransf_2"/>
</dbReference>
<dbReference type="CDD" id="cd00761">
    <property type="entry name" value="Glyco_tranf_GTA_type"/>
    <property type="match status" value="1"/>
</dbReference>
<dbReference type="InterPro" id="IPR029044">
    <property type="entry name" value="Nucleotide-diphossugar_trans"/>
</dbReference>
<dbReference type="Gene3D" id="3.90.550.10">
    <property type="entry name" value="Spore Coat Polysaccharide Biosynthesis Protein SpsA, Chain A"/>
    <property type="match status" value="1"/>
</dbReference>
<comment type="caution">
    <text evidence="2">The sequence shown here is derived from an EMBL/GenBank/DDBJ whole genome shotgun (WGS) entry which is preliminary data.</text>
</comment>
<evidence type="ECO:0000313" key="3">
    <source>
        <dbReference type="Proteomes" id="UP001596417"/>
    </source>
</evidence>
<accession>A0ABD5YJQ4</accession>
<sequence length="240" mass="27328">MEVEYAQEADSPTISVVIPSVPAYDHAPTMACLDDQTIEKPYEVLVVDDGSIDRSEARNRGLRAATASIVALTDDDTRPPRDWLANIHSKFHNNPKLVCLEGPVYGGCRSFGPRHYVGCNLAVRRDAALSVGGFRSAFSEWREDVEFGWRMESDARGVCQHSDTVRMCHPTVPRTQFDSDLERRLKREYPHRYDEVLDVAPTRRLYRWARAVGITQPLQRVRAAFRRRVFGDCYDPASRD</sequence>
<dbReference type="GeneID" id="76199025"/>
<dbReference type="RefSeq" id="WP_264554947.1">
    <property type="nucleotide sequence ID" value="NZ_CP109979.1"/>
</dbReference>
<dbReference type="InterPro" id="IPR001173">
    <property type="entry name" value="Glyco_trans_2-like"/>
</dbReference>
<dbReference type="Pfam" id="PF00535">
    <property type="entry name" value="Glycos_transf_2"/>
    <property type="match status" value="1"/>
</dbReference>
<dbReference type="Proteomes" id="UP001596417">
    <property type="component" value="Unassembled WGS sequence"/>
</dbReference>
<dbReference type="EC" id="2.4.-.-" evidence="2"/>
<evidence type="ECO:0000259" key="1">
    <source>
        <dbReference type="Pfam" id="PF00535"/>
    </source>
</evidence>
<dbReference type="SUPFAM" id="SSF53448">
    <property type="entry name" value="Nucleotide-diphospho-sugar transferases"/>
    <property type="match status" value="1"/>
</dbReference>
<dbReference type="PANTHER" id="PTHR43685:SF2">
    <property type="entry name" value="GLYCOSYLTRANSFERASE 2-LIKE DOMAIN-CONTAINING PROTEIN"/>
    <property type="match status" value="1"/>
</dbReference>
<gene>
    <name evidence="2" type="ORF">ACFQL7_06055</name>
</gene>
<dbReference type="PANTHER" id="PTHR43685">
    <property type="entry name" value="GLYCOSYLTRANSFERASE"/>
    <property type="match status" value="1"/>
</dbReference>
<dbReference type="GO" id="GO:0016757">
    <property type="term" value="F:glycosyltransferase activity"/>
    <property type="evidence" value="ECO:0007669"/>
    <property type="project" value="UniProtKB-KW"/>
</dbReference>
<protein>
    <submittedName>
        <fullName evidence="2">Glycosyltransferase</fullName>
        <ecNumber evidence="2">2.4.-.-</ecNumber>
    </submittedName>
</protein>
<reference evidence="2 3" key="1">
    <citation type="journal article" date="2019" name="Int. J. Syst. Evol. Microbiol.">
        <title>The Global Catalogue of Microorganisms (GCM) 10K type strain sequencing project: providing services to taxonomists for standard genome sequencing and annotation.</title>
        <authorList>
            <consortium name="The Broad Institute Genomics Platform"/>
            <consortium name="The Broad Institute Genome Sequencing Center for Infectious Disease"/>
            <person name="Wu L."/>
            <person name="Ma J."/>
        </authorList>
    </citation>
    <scope>NUCLEOTIDE SEQUENCE [LARGE SCALE GENOMIC DNA]</scope>
    <source>
        <strain evidence="2 3">RDMS1</strain>
    </source>
</reference>
<dbReference type="EMBL" id="JBHTAX010000001">
    <property type="protein sequence ID" value="MFC7189455.1"/>
    <property type="molecule type" value="Genomic_DNA"/>
</dbReference>
<name>A0ABD5YJQ4_9EURY</name>
<keyword evidence="2" id="KW-0808">Transferase</keyword>
<proteinExistence type="predicted"/>
<evidence type="ECO:0000313" key="2">
    <source>
        <dbReference type="EMBL" id="MFC7189455.1"/>
    </source>
</evidence>
<organism evidence="2 3">
    <name type="scientific">Halocatena marina</name>
    <dbReference type="NCBI Taxonomy" id="2934937"/>
    <lineage>
        <taxon>Archaea</taxon>
        <taxon>Methanobacteriati</taxon>
        <taxon>Methanobacteriota</taxon>
        <taxon>Stenosarchaea group</taxon>
        <taxon>Halobacteria</taxon>
        <taxon>Halobacteriales</taxon>
        <taxon>Natronomonadaceae</taxon>
        <taxon>Halocatena</taxon>
    </lineage>
</organism>
<keyword evidence="3" id="KW-1185">Reference proteome</keyword>
<dbReference type="AlphaFoldDB" id="A0ABD5YJQ4"/>